<accession>A0A6J4G6P6</accession>
<keyword evidence="2" id="KW-1185">Reference proteome</keyword>
<dbReference type="AlphaFoldDB" id="A0A6J4G6P6"/>
<dbReference type="EMBL" id="CADCSU010000023">
    <property type="protein sequence ID" value="CAA9194518.1"/>
    <property type="molecule type" value="Genomic_DNA"/>
</dbReference>
<gene>
    <name evidence="1" type="ORF">FLA105534_00186</name>
</gene>
<dbReference type="Proteomes" id="UP000479938">
    <property type="component" value="Unassembled WGS sequence"/>
</dbReference>
<name>A0A6J4G6P6_9FLAO</name>
<organism evidence="1 2">
    <name type="scientific">Flavobacterium bizetiae</name>
    <dbReference type="NCBI Taxonomy" id="2704140"/>
    <lineage>
        <taxon>Bacteria</taxon>
        <taxon>Pseudomonadati</taxon>
        <taxon>Bacteroidota</taxon>
        <taxon>Flavobacteriia</taxon>
        <taxon>Flavobacteriales</taxon>
        <taxon>Flavobacteriaceae</taxon>
        <taxon>Flavobacterium</taxon>
    </lineage>
</organism>
<evidence type="ECO:0000313" key="1">
    <source>
        <dbReference type="EMBL" id="CAA9194518.1"/>
    </source>
</evidence>
<reference evidence="1 2" key="1">
    <citation type="submission" date="2020-02" db="EMBL/GenBank/DDBJ databases">
        <authorList>
            <person name="Criscuolo A."/>
        </authorList>
    </citation>
    <scope>NUCLEOTIDE SEQUENCE [LARGE SCALE GENOMIC DNA]</scope>
    <source>
        <strain evidence="1">CIP105534</strain>
    </source>
</reference>
<protein>
    <submittedName>
        <fullName evidence="1">Uncharacterized protein</fullName>
    </submittedName>
</protein>
<proteinExistence type="predicted"/>
<sequence>MSKLMKKVTFLILIALLGFQDMNVQKTSKADYSQMIKLEGMEYSGGITFYIEKNSEILIAVQNDSIKWKADVIKNCRKRKAKITSVSIRSERLKVLFGKNKIAFVTIENGETECVTDEKVRQTF</sequence>
<evidence type="ECO:0000313" key="2">
    <source>
        <dbReference type="Proteomes" id="UP000479938"/>
    </source>
</evidence>